<organism evidence="5 6">
    <name type="scientific">Neglectibacter timonensis</name>
    <dbReference type="NCBI Taxonomy" id="1776382"/>
    <lineage>
        <taxon>Bacteria</taxon>
        <taxon>Bacillati</taxon>
        <taxon>Bacillota</taxon>
        <taxon>Clostridia</taxon>
        <taxon>Eubacteriales</taxon>
        <taxon>Oscillospiraceae</taxon>
        <taxon>Neglectibacter</taxon>
    </lineage>
</organism>
<dbReference type="InterPro" id="IPR019614">
    <property type="entry name" value="SAM-dep_methyl-trfase"/>
</dbReference>
<dbReference type="PANTHER" id="PTHR43042:SF2">
    <property type="entry name" value="SAM-DEPENDENT METHYLTRANSFERASE"/>
    <property type="match status" value="1"/>
</dbReference>
<evidence type="ECO:0000313" key="6">
    <source>
        <dbReference type="Proteomes" id="UP001524473"/>
    </source>
</evidence>
<accession>A0ABT1RWV5</accession>
<dbReference type="Proteomes" id="UP001524473">
    <property type="component" value="Unassembled WGS sequence"/>
</dbReference>
<dbReference type="EMBL" id="JANFZH010000007">
    <property type="protein sequence ID" value="MCQ4839155.1"/>
    <property type="molecule type" value="Genomic_DNA"/>
</dbReference>
<dbReference type="SUPFAM" id="SSF53335">
    <property type="entry name" value="S-adenosyl-L-methionine-dependent methyltransferases"/>
    <property type="match status" value="1"/>
</dbReference>
<dbReference type="PANTHER" id="PTHR43042">
    <property type="entry name" value="SAM-DEPENDENT METHYLTRANSFERASE"/>
    <property type="match status" value="1"/>
</dbReference>
<keyword evidence="2 5" id="KW-0808">Transferase</keyword>
<evidence type="ECO:0000259" key="4">
    <source>
        <dbReference type="Pfam" id="PF10672"/>
    </source>
</evidence>
<name>A0ABT1RWV5_9FIRM</name>
<keyword evidence="6" id="KW-1185">Reference proteome</keyword>
<comment type="caution">
    <text evidence="5">The sequence shown here is derived from an EMBL/GenBank/DDBJ whole genome shotgun (WGS) entry which is preliminary data.</text>
</comment>
<evidence type="ECO:0000256" key="2">
    <source>
        <dbReference type="ARBA" id="ARBA00022679"/>
    </source>
</evidence>
<dbReference type="EC" id="2.1.1.-" evidence="5"/>
<dbReference type="Gene3D" id="3.40.50.150">
    <property type="entry name" value="Vaccinia Virus protein VP39"/>
    <property type="match status" value="1"/>
</dbReference>
<proteinExistence type="predicted"/>
<keyword evidence="1 5" id="KW-0489">Methyltransferase</keyword>
<evidence type="ECO:0000313" key="5">
    <source>
        <dbReference type="EMBL" id="MCQ4839155.1"/>
    </source>
</evidence>
<dbReference type="GO" id="GO:0032259">
    <property type="term" value="P:methylation"/>
    <property type="evidence" value="ECO:0007669"/>
    <property type="project" value="UniProtKB-KW"/>
</dbReference>
<evidence type="ECO:0000256" key="1">
    <source>
        <dbReference type="ARBA" id="ARBA00022603"/>
    </source>
</evidence>
<feature type="domain" description="S-adenosylmethionine-dependent methyltransferase" evidence="4">
    <location>
        <begin position="71"/>
        <end position="200"/>
    </location>
</feature>
<sequence>MRTAEWKDYELIDTADGERLERWGDVLLIRPDPQIIWSGEKKDPRWRNADARYRRSNSGGGKWEEYKKVPPVWKITWNGLTFRLKTMGFKHTGIFPEQAVNWKFAMEKIRTAGRPVKVLNLFGYTGAATLCCMKAGAAVTHVDASKGMVQWAKENAEASGIGDKPVRWLVDDCVKFVQREQRRSNTYDGIIMDPPSYGRGPGGEVWKLEEQLHGLVEMCLPILSEEPLFFLLNSYTTGLSPAVMEYLLGLLLQKKFGGAVSSDEIGLPVTNTGLILPCGSTAIWTHSSE</sequence>
<dbReference type="Gene3D" id="2.60.40.1180">
    <property type="entry name" value="Golgi alpha-mannosidase II"/>
    <property type="match status" value="1"/>
</dbReference>
<dbReference type="Pfam" id="PF10672">
    <property type="entry name" value="Methyltrans_SAM"/>
    <property type="match status" value="1"/>
</dbReference>
<gene>
    <name evidence="5" type="ORF">NE695_04410</name>
</gene>
<protein>
    <submittedName>
        <fullName evidence="5">Class I SAM-dependent methyltransferase</fullName>
        <ecNumber evidence="5">2.1.1.-</ecNumber>
    </submittedName>
</protein>
<dbReference type="GO" id="GO:0008168">
    <property type="term" value="F:methyltransferase activity"/>
    <property type="evidence" value="ECO:0007669"/>
    <property type="project" value="UniProtKB-KW"/>
</dbReference>
<keyword evidence="3" id="KW-0949">S-adenosyl-L-methionine</keyword>
<dbReference type="InterPro" id="IPR029063">
    <property type="entry name" value="SAM-dependent_MTases_sf"/>
</dbReference>
<dbReference type="RefSeq" id="WP_256191642.1">
    <property type="nucleotide sequence ID" value="NZ_JANFZG010000010.1"/>
</dbReference>
<reference evidence="5 6" key="1">
    <citation type="submission" date="2022-06" db="EMBL/GenBank/DDBJ databases">
        <title>Isolation of gut microbiota from human fecal samples.</title>
        <authorList>
            <person name="Pamer E.G."/>
            <person name="Barat B."/>
            <person name="Waligurski E."/>
            <person name="Medina S."/>
            <person name="Paddock L."/>
            <person name="Mostad J."/>
        </authorList>
    </citation>
    <scope>NUCLEOTIDE SEQUENCE [LARGE SCALE GENOMIC DNA]</scope>
    <source>
        <strain evidence="5 6">DFI.9.73</strain>
    </source>
</reference>
<dbReference type="InterPro" id="IPR013780">
    <property type="entry name" value="Glyco_hydro_b"/>
</dbReference>
<evidence type="ECO:0000256" key="3">
    <source>
        <dbReference type="ARBA" id="ARBA00022691"/>
    </source>
</evidence>